<reference evidence="2 3" key="1">
    <citation type="submission" date="2022-10" db="EMBL/GenBank/DDBJ databases">
        <title>Identification of biosynthetic pathway for the production of the potent trypsin inhibitor radiosumin.</title>
        <authorList>
            <person name="Fewer D.P."/>
            <person name="Delbaje E."/>
            <person name="Ouyang X."/>
            <person name="Agostino P.D."/>
            <person name="Wahlsten M."/>
            <person name="Jokela J."/>
            <person name="Permi P."/>
            <person name="Haapaniemi E."/>
            <person name="Koistinen H."/>
        </authorList>
    </citation>
    <scope>NUCLEOTIDE SEQUENCE [LARGE SCALE GENOMIC DNA]</scope>
    <source>
        <strain evidence="2 3">NIES-515</strain>
    </source>
</reference>
<feature type="chain" id="PRO_5045288151" evidence="1">
    <location>
        <begin position="24"/>
        <end position="156"/>
    </location>
</feature>
<dbReference type="EMBL" id="JAOWRF010000191">
    <property type="protein sequence ID" value="MCV3214357.1"/>
    <property type="molecule type" value="Genomic_DNA"/>
</dbReference>
<dbReference type="Proteomes" id="UP001526143">
    <property type="component" value="Unassembled WGS sequence"/>
</dbReference>
<evidence type="ECO:0000256" key="1">
    <source>
        <dbReference type="SAM" id="SignalP"/>
    </source>
</evidence>
<sequence length="156" mass="17783">MKKLLLINSIVSLSLFSTTIAVGEESPFDKWTTLGKTNDGEVLVLNDASVEIIDIQIDESINNEDGFYQNLPMTKAVQFDYRIGGRKRRAYTKSCKNGVVIGNSNWKTYTTAIDYKFQYFLVEADSEASKKMIRRVCSLSAYKTKLQKFYEKAAKY</sequence>
<evidence type="ECO:0000313" key="3">
    <source>
        <dbReference type="Proteomes" id="UP001526143"/>
    </source>
</evidence>
<organism evidence="2 3">
    <name type="scientific">Plectonema radiosum NIES-515</name>
    <dbReference type="NCBI Taxonomy" id="2986073"/>
    <lineage>
        <taxon>Bacteria</taxon>
        <taxon>Bacillati</taxon>
        <taxon>Cyanobacteriota</taxon>
        <taxon>Cyanophyceae</taxon>
        <taxon>Oscillatoriophycideae</taxon>
        <taxon>Oscillatoriales</taxon>
        <taxon>Microcoleaceae</taxon>
        <taxon>Plectonema</taxon>
    </lineage>
</organism>
<name>A0ABT3AZ04_9CYAN</name>
<feature type="signal peptide" evidence="1">
    <location>
        <begin position="1"/>
        <end position="23"/>
    </location>
</feature>
<comment type="caution">
    <text evidence="2">The sequence shown here is derived from an EMBL/GenBank/DDBJ whole genome shotgun (WGS) entry which is preliminary data.</text>
</comment>
<keyword evidence="1" id="KW-0732">Signal</keyword>
<protein>
    <submittedName>
        <fullName evidence="2">Uncharacterized protein</fullName>
    </submittedName>
</protein>
<proteinExistence type="predicted"/>
<keyword evidence="3" id="KW-1185">Reference proteome</keyword>
<accession>A0ABT3AZ04</accession>
<gene>
    <name evidence="2" type="ORF">OGM63_12690</name>
</gene>
<evidence type="ECO:0000313" key="2">
    <source>
        <dbReference type="EMBL" id="MCV3214357.1"/>
    </source>
</evidence>
<dbReference type="RefSeq" id="WP_263745931.1">
    <property type="nucleotide sequence ID" value="NZ_JAOWRF010000191.1"/>
</dbReference>